<proteinExistence type="predicted"/>
<dbReference type="OrthoDB" id="4919232at2759"/>
<dbReference type="Pfam" id="PF17100">
    <property type="entry name" value="NACHT_N"/>
    <property type="match status" value="1"/>
</dbReference>
<evidence type="ECO:0000313" key="3">
    <source>
        <dbReference type="EMBL" id="RCI15974.1"/>
    </source>
</evidence>
<dbReference type="EMBL" id="LKCN02000001">
    <property type="protein sequence ID" value="RCI15974.1"/>
    <property type="molecule type" value="Genomic_DNA"/>
</dbReference>
<protein>
    <recommendedName>
        <fullName evidence="2">NWD NACHT-NTPase N-terminal domain-containing protein</fullName>
    </recommendedName>
</protein>
<sequence>MSAIAAEQFQHQAPPPDQYQNRRASVFGKFVDRFRSGNGPKVVNSRGGLLPDEYYENKIKNSGESARAEEEHVPPPAAARSRKRGSISVSASALSAKMRGGRRETGSSNQTSPVVAAAPKDIWTESYKALRDDRATSELTLTYEDVVSQQLPKQLKQDRQDAPLRECSDQERFDLLMAITRRSVHKGQTDEQAEQSDDEARAMIASCRKAIDGLMSAQPAFAAAWAGLCSLTPELLEPIIERNDMRAGLVHIFGRLSWYGQLENKLMNSNSWNDENEFREKEDMVRSTLSHLFRAVLELEMKCVCATAGVSDPDIDSVVGWDELSGLVRRIMQADDEVFGIVRQNCNHDVQDELCALDGDFRMPSEEEEEDNQAQE</sequence>
<feature type="region of interest" description="Disordered" evidence="1">
    <location>
        <begin position="1"/>
        <end position="21"/>
    </location>
</feature>
<dbReference type="AlphaFoldDB" id="A0A367LNF8"/>
<accession>A0A367LNF8</accession>
<evidence type="ECO:0000313" key="4">
    <source>
        <dbReference type="Proteomes" id="UP000253664"/>
    </source>
</evidence>
<dbReference type="InterPro" id="IPR031359">
    <property type="entry name" value="NACHT_N"/>
</dbReference>
<gene>
    <name evidence="3" type="ORF">L249_3020</name>
</gene>
<keyword evidence="4" id="KW-1185">Reference proteome</keyword>
<organism evidence="3 4">
    <name type="scientific">Ophiocordyceps polyrhachis-furcata BCC 54312</name>
    <dbReference type="NCBI Taxonomy" id="1330021"/>
    <lineage>
        <taxon>Eukaryota</taxon>
        <taxon>Fungi</taxon>
        <taxon>Dikarya</taxon>
        <taxon>Ascomycota</taxon>
        <taxon>Pezizomycotina</taxon>
        <taxon>Sordariomycetes</taxon>
        <taxon>Hypocreomycetidae</taxon>
        <taxon>Hypocreales</taxon>
        <taxon>Ophiocordycipitaceae</taxon>
        <taxon>Ophiocordyceps</taxon>
    </lineage>
</organism>
<reference evidence="3 4" key="1">
    <citation type="journal article" date="2015" name="BMC Genomics">
        <title>Insights from the genome of Ophiocordyceps polyrhachis-furcata to pathogenicity and host specificity in insect fungi.</title>
        <authorList>
            <person name="Wichadakul D."/>
            <person name="Kobmoo N."/>
            <person name="Ingsriswang S."/>
            <person name="Tangphatsornruang S."/>
            <person name="Chantasingh D."/>
            <person name="Luangsa-ard J.J."/>
            <person name="Eurwilaichitr L."/>
        </authorList>
    </citation>
    <scope>NUCLEOTIDE SEQUENCE [LARGE SCALE GENOMIC DNA]</scope>
    <source>
        <strain evidence="3 4">BCC 54312</strain>
    </source>
</reference>
<feature type="compositionally biased region" description="Basic and acidic residues" evidence="1">
    <location>
        <begin position="60"/>
        <end position="73"/>
    </location>
</feature>
<evidence type="ECO:0000256" key="1">
    <source>
        <dbReference type="SAM" id="MobiDB-lite"/>
    </source>
</evidence>
<feature type="region of interest" description="Disordered" evidence="1">
    <location>
        <begin position="60"/>
        <end position="114"/>
    </location>
</feature>
<dbReference type="STRING" id="1330021.A0A367LNF8"/>
<dbReference type="Proteomes" id="UP000253664">
    <property type="component" value="Unassembled WGS sequence"/>
</dbReference>
<evidence type="ECO:0000259" key="2">
    <source>
        <dbReference type="Pfam" id="PF17100"/>
    </source>
</evidence>
<feature type="domain" description="NWD NACHT-NTPase N-terminal" evidence="2">
    <location>
        <begin position="121"/>
        <end position="333"/>
    </location>
</feature>
<name>A0A367LNF8_9HYPO</name>
<comment type="caution">
    <text evidence="3">The sequence shown here is derived from an EMBL/GenBank/DDBJ whole genome shotgun (WGS) entry which is preliminary data.</text>
</comment>